<evidence type="ECO:0000256" key="1">
    <source>
        <dbReference type="SAM" id="MobiDB-lite"/>
    </source>
</evidence>
<evidence type="ECO:0000313" key="3">
    <source>
        <dbReference type="Proteomes" id="UP001162156"/>
    </source>
</evidence>
<dbReference type="Proteomes" id="UP001162156">
    <property type="component" value="Unassembled WGS sequence"/>
</dbReference>
<evidence type="ECO:0000313" key="2">
    <source>
        <dbReference type="EMBL" id="KAJ8942688.1"/>
    </source>
</evidence>
<comment type="caution">
    <text evidence="2">The sequence shown here is derived from an EMBL/GenBank/DDBJ whole genome shotgun (WGS) entry which is preliminary data.</text>
</comment>
<organism evidence="2 3">
    <name type="scientific">Rhamnusium bicolor</name>
    <dbReference type="NCBI Taxonomy" id="1586634"/>
    <lineage>
        <taxon>Eukaryota</taxon>
        <taxon>Metazoa</taxon>
        <taxon>Ecdysozoa</taxon>
        <taxon>Arthropoda</taxon>
        <taxon>Hexapoda</taxon>
        <taxon>Insecta</taxon>
        <taxon>Pterygota</taxon>
        <taxon>Neoptera</taxon>
        <taxon>Endopterygota</taxon>
        <taxon>Coleoptera</taxon>
        <taxon>Polyphaga</taxon>
        <taxon>Cucujiformia</taxon>
        <taxon>Chrysomeloidea</taxon>
        <taxon>Cerambycidae</taxon>
        <taxon>Lepturinae</taxon>
        <taxon>Rhagiini</taxon>
        <taxon>Rhamnusium</taxon>
    </lineage>
</organism>
<feature type="region of interest" description="Disordered" evidence="1">
    <location>
        <begin position="1"/>
        <end position="26"/>
    </location>
</feature>
<proteinExistence type="predicted"/>
<name>A0AAV8XVW0_9CUCU</name>
<dbReference type="EMBL" id="JANEYF010002745">
    <property type="protein sequence ID" value="KAJ8942688.1"/>
    <property type="molecule type" value="Genomic_DNA"/>
</dbReference>
<accession>A0AAV8XVW0</accession>
<gene>
    <name evidence="2" type="ORF">NQ314_010012</name>
</gene>
<dbReference type="AlphaFoldDB" id="A0AAV8XVW0"/>
<sequence>MHHRKRNTSRDRSVSKSSSCSYATSKLGRSSIHSIPISIKTDREKKEISERDQILSKWRKNYCATEKQITDKLEELATVDTEEILENEKKYLD</sequence>
<protein>
    <submittedName>
        <fullName evidence="2">Uncharacterized protein</fullName>
    </submittedName>
</protein>
<keyword evidence="3" id="KW-1185">Reference proteome</keyword>
<reference evidence="2" key="1">
    <citation type="journal article" date="2023" name="Insect Mol. Biol.">
        <title>Genome sequencing provides insights into the evolution of gene families encoding plant cell wall-degrading enzymes in longhorned beetles.</title>
        <authorList>
            <person name="Shin N.R."/>
            <person name="Okamura Y."/>
            <person name="Kirsch R."/>
            <person name="Pauchet Y."/>
        </authorList>
    </citation>
    <scope>NUCLEOTIDE SEQUENCE</scope>
    <source>
        <strain evidence="2">RBIC_L_NR</strain>
    </source>
</reference>
<feature type="compositionally biased region" description="Low complexity" evidence="1">
    <location>
        <begin position="15"/>
        <end position="25"/>
    </location>
</feature>